<comment type="caution">
    <text evidence="2">The sequence shown here is derived from an EMBL/GenBank/DDBJ whole genome shotgun (WGS) entry which is preliminary data.</text>
</comment>
<keyword evidence="3" id="KW-1185">Reference proteome</keyword>
<gene>
    <name evidence="2" type="ORF">ILEXP_LOCUS28783</name>
</gene>
<sequence>MGERVCPIKGDLAFNLLTHHLTKMTLQGFLLLSLCLIFLTTPNIAGYNSDGEQPILGKSKPKPPKSPPKTSLPLPLPPSPPSPPPPPPPTKSLTPSWSPTALHPPCVSDMTRSQLENVEVLDEEEKLQGPLQEFFSRWFRRHRSPPPPQRRKPRHRSPPPRRPSTPRRRRTPTPSPISMLKTTN</sequence>
<feature type="region of interest" description="Disordered" evidence="1">
    <location>
        <begin position="135"/>
        <end position="184"/>
    </location>
</feature>
<dbReference type="AlphaFoldDB" id="A0ABC8SS65"/>
<reference evidence="2 3" key="1">
    <citation type="submission" date="2024-02" db="EMBL/GenBank/DDBJ databases">
        <authorList>
            <person name="Vignale AGUSTIN F."/>
            <person name="Sosa J E."/>
            <person name="Modenutti C."/>
        </authorList>
    </citation>
    <scope>NUCLEOTIDE SEQUENCE [LARGE SCALE GENOMIC DNA]</scope>
</reference>
<name>A0ABC8SS65_9AQUA</name>
<protein>
    <submittedName>
        <fullName evidence="2">Uncharacterized protein</fullName>
    </submittedName>
</protein>
<evidence type="ECO:0000313" key="3">
    <source>
        <dbReference type="Proteomes" id="UP001642360"/>
    </source>
</evidence>
<evidence type="ECO:0000256" key="1">
    <source>
        <dbReference type="SAM" id="MobiDB-lite"/>
    </source>
</evidence>
<feature type="region of interest" description="Disordered" evidence="1">
    <location>
        <begin position="48"/>
        <end position="110"/>
    </location>
</feature>
<feature type="compositionally biased region" description="Pro residues" evidence="1">
    <location>
        <begin position="74"/>
        <end position="90"/>
    </location>
</feature>
<proteinExistence type="predicted"/>
<organism evidence="2 3">
    <name type="scientific">Ilex paraguariensis</name>
    <name type="common">yerba mate</name>
    <dbReference type="NCBI Taxonomy" id="185542"/>
    <lineage>
        <taxon>Eukaryota</taxon>
        <taxon>Viridiplantae</taxon>
        <taxon>Streptophyta</taxon>
        <taxon>Embryophyta</taxon>
        <taxon>Tracheophyta</taxon>
        <taxon>Spermatophyta</taxon>
        <taxon>Magnoliopsida</taxon>
        <taxon>eudicotyledons</taxon>
        <taxon>Gunneridae</taxon>
        <taxon>Pentapetalae</taxon>
        <taxon>asterids</taxon>
        <taxon>campanulids</taxon>
        <taxon>Aquifoliales</taxon>
        <taxon>Aquifoliaceae</taxon>
        <taxon>Ilex</taxon>
    </lineage>
</organism>
<dbReference type="Proteomes" id="UP001642360">
    <property type="component" value="Unassembled WGS sequence"/>
</dbReference>
<evidence type="ECO:0000313" key="2">
    <source>
        <dbReference type="EMBL" id="CAK9160056.1"/>
    </source>
</evidence>
<feature type="compositionally biased region" description="Low complexity" evidence="1">
    <location>
        <begin position="91"/>
        <end position="100"/>
    </location>
</feature>
<dbReference type="EMBL" id="CAUOFW020003458">
    <property type="protein sequence ID" value="CAK9160056.1"/>
    <property type="molecule type" value="Genomic_DNA"/>
</dbReference>
<accession>A0ABC8SS65</accession>
<feature type="compositionally biased region" description="Basic residues" evidence="1">
    <location>
        <begin position="138"/>
        <end position="171"/>
    </location>
</feature>